<dbReference type="Proteomes" id="UP000318939">
    <property type="component" value="Chromosome"/>
</dbReference>
<feature type="region of interest" description="Disordered" evidence="8">
    <location>
        <begin position="400"/>
        <end position="432"/>
    </location>
</feature>
<evidence type="ECO:0000256" key="9">
    <source>
        <dbReference type="SAM" id="Phobius"/>
    </source>
</evidence>
<reference evidence="10" key="2">
    <citation type="journal article" date="2023" name="MicrobiologyOpen">
        <title>Genomics of the tumorigenes clade of the family Rhizobiaceae and description of Rhizobium rhododendri sp. nov.</title>
        <authorList>
            <person name="Kuzmanovic N."/>
            <person name="diCenzo G.C."/>
            <person name="Bunk B."/>
            <person name="Sproeer C."/>
            <person name="Fruehling A."/>
            <person name="Neumann-Schaal M."/>
            <person name="Overmann J."/>
            <person name="Smalla K."/>
        </authorList>
    </citation>
    <scope>NUCLEOTIDE SEQUENCE</scope>
    <source>
        <strain evidence="10">Rho-6.2</strain>
    </source>
</reference>
<feature type="transmembrane region" description="Helical" evidence="9">
    <location>
        <begin position="306"/>
        <end position="323"/>
    </location>
</feature>
<organism evidence="10 11">
    <name type="scientific">Rhizobium rhododendri</name>
    <dbReference type="NCBI Taxonomy" id="2506430"/>
    <lineage>
        <taxon>Bacteria</taxon>
        <taxon>Pseudomonadati</taxon>
        <taxon>Pseudomonadota</taxon>
        <taxon>Alphaproteobacteria</taxon>
        <taxon>Hyphomicrobiales</taxon>
        <taxon>Rhizobiaceae</taxon>
        <taxon>Rhizobium/Agrobacterium group</taxon>
        <taxon>Rhizobium</taxon>
    </lineage>
</organism>
<reference evidence="10" key="1">
    <citation type="journal article" date="2019" name="Phytopathology">
        <title>A Novel Group of Rhizobium tumorigenes-Like Agrobacteria Associated with Crown Gall Disease of Rhododendron and Blueberry.</title>
        <authorList>
            <person name="Kuzmanovic N."/>
            <person name="Behrens P."/>
            <person name="Idczak E."/>
            <person name="Wagner S."/>
            <person name="Gotz M."/>
            <person name="Sproer C."/>
            <person name="Bunk B."/>
            <person name="Overmann J."/>
            <person name="Smalla K."/>
        </authorList>
    </citation>
    <scope>NUCLEOTIDE SEQUENCE</scope>
    <source>
        <strain evidence="10">Rho-6.2</strain>
    </source>
</reference>
<keyword evidence="3" id="KW-0808">Transferase</keyword>
<gene>
    <name evidence="10" type="ORF">PR018_15815</name>
</gene>
<evidence type="ECO:0000256" key="5">
    <source>
        <dbReference type="ARBA" id="ARBA00022989"/>
    </source>
</evidence>
<proteinExistence type="inferred from homology"/>
<feature type="transmembrane region" description="Helical" evidence="9">
    <location>
        <begin position="208"/>
        <end position="234"/>
    </location>
</feature>
<evidence type="ECO:0000256" key="3">
    <source>
        <dbReference type="ARBA" id="ARBA00022679"/>
    </source>
</evidence>
<accession>A0ABY8IG81</accession>
<feature type="transmembrane region" description="Helical" evidence="9">
    <location>
        <begin position="358"/>
        <end position="380"/>
    </location>
</feature>
<feature type="transmembrane region" description="Helical" evidence="9">
    <location>
        <begin position="176"/>
        <end position="201"/>
    </location>
</feature>
<dbReference type="InterPro" id="IPR018584">
    <property type="entry name" value="GT87"/>
</dbReference>
<evidence type="ECO:0000313" key="10">
    <source>
        <dbReference type="EMBL" id="WFS22591.1"/>
    </source>
</evidence>
<keyword evidence="4 9" id="KW-0812">Transmembrane</keyword>
<keyword evidence="6 9" id="KW-0472">Membrane</keyword>
<feature type="compositionally biased region" description="Low complexity" evidence="8">
    <location>
        <begin position="411"/>
        <end position="432"/>
    </location>
</feature>
<evidence type="ECO:0000256" key="4">
    <source>
        <dbReference type="ARBA" id="ARBA00022692"/>
    </source>
</evidence>
<feature type="transmembrane region" description="Helical" evidence="9">
    <location>
        <begin position="268"/>
        <end position="294"/>
    </location>
</feature>
<dbReference type="RefSeq" id="WP_142828659.1">
    <property type="nucleotide sequence ID" value="NZ_CP117267.1"/>
</dbReference>
<comment type="subcellular location">
    <subcellularLocation>
        <location evidence="1">Cell membrane</location>
        <topology evidence="1">Multi-pass membrane protein</topology>
    </subcellularLocation>
</comment>
<evidence type="ECO:0000256" key="7">
    <source>
        <dbReference type="ARBA" id="ARBA00024033"/>
    </source>
</evidence>
<protein>
    <submittedName>
        <fullName evidence="10">Glycosyltransferase family 87 protein</fullName>
    </submittedName>
</protein>
<comment type="similarity">
    <text evidence="7">Belongs to the glycosyltransferase 87 family.</text>
</comment>
<feature type="transmembrane region" description="Helical" evidence="9">
    <location>
        <begin position="148"/>
        <end position="170"/>
    </location>
</feature>
<keyword evidence="11" id="KW-1185">Reference proteome</keyword>
<dbReference type="Pfam" id="PF09594">
    <property type="entry name" value="GT87"/>
    <property type="match status" value="1"/>
</dbReference>
<evidence type="ECO:0000256" key="2">
    <source>
        <dbReference type="ARBA" id="ARBA00022475"/>
    </source>
</evidence>
<feature type="transmembrane region" description="Helical" evidence="9">
    <location>
        <begin position="12"/>
        <end position="33"/>
    </location>
</feature>
<keyword evidence="5 9" id="KW-1133">Transmembrane helix</keyword>
<evidence type="ECO:0000256" key="1">
    <source>
        <dbReference type="ARBA" id="ARBA00004651"/>
    </source>
</evidence>
<evidence type="ECO:0000256" key="6">
    <source>
        <dbReference type="ARBA" id="ARBA00023136"/>
    </source>
</evidence>
<dbReference type="EMBL" id="CP117267">
    <property type="protein sequence ID" value="WFS22591.1"/>
    <property type="molecule type" value="Genomic_DNA"/>
</dbReference>
<keyword evidence="2" id="KW-1003">Cell membrane</keyword>
<sequence>MTDRHAFARGLAVYVVVLGLYLGVRQLFLLWTLDAHGLSEVSQKLPYWDFTNLWGGAVLALRGQVADLFNVDIYRHDLRALISPFMPDQEWSYPPSFLLLGLPLAGLPLLPAYLVWTFATLLLLFASLQMLSLPLWVRLLVIISPAAVMNVIFGQNGALTAALLLSGLLLAPSRPVIAGIILGLLTVKPQIGLLVPFCLLASGNYRSIVAAAVTASFLAVMAGAVFGLESWVLFFTKTRPMMTAILEAPYPQGYQSNGMTSFLLSRSLGLGVGAAYAVQAVFSAASIAAACWLWRPRLRVDHATRACLTAVLAIVATPYGYVYDAIPLSAAAALFFCKRREPTILLGVAWFYPLVNHILVRSLPLIGVLVPTIVAAWTCWNIWRDERRIGDCPDTAKVCGEPPVRSDDPDPCAGSGPPAAASAGYSVAGSAN</sequence>
<evidence type="ECO:0000256" key="8">
    <source>
        <dbReference type="SAM" id="MobiDB-lite"/>
    </source>
</evidence>
<evidence type="ECO:0000313" key="11">
    <source>
        <dbReference type="Proteomes" id="UP000318939"/>
    </source>
</evidence>
<name>A0ABY8IG81_9HYPH</name>